<keyword evidence="2" id="KW-1185">Reference proteome</keyword>
<evidence type="ECO:0000313" key="2">
    <source>
        <dbReference type="Proteomes" id="UP000630142"/>
    </source>
</evidence>
<accession>A0A8J3DVE1</accession>
<sequence length="50" mass="5307">MILRGMIGGWKGANMRTQLCAFKRLAALGPIKHCVTAPDDPPSQLGGVTQ</sequence>
<dbReference type="EMBL" id="BMZQ01000002">
    <property type="protein sequence ID" value="GHD14207.1"/>
    <property type="molecule type" value="Genomic_DNA"/>
</dbReference>
<dbReference type="AlphaFoldDB" id="A0A8J3DVE1"/>
<reference evidence="1" key="2">
    <citation type="submission" date="2020-09" db="EMBL/GenBank/DDBJ databases">
        <authorList>
            <person name="Sun Q."/>
            <person name="Kim S."/>
        </authorList>
    </citation>
    <scope>NUCLEOTIDE SEQUENCE</scope>
    <source>
        <strain evidence="1">KCTC 42249</strain>
    </source>
</reference>
<gene>
    <name evidence="1" type="ORF">GCM10016234_19560</name>
</gene>
<reference evidence="1" key="1">
    <citation type="journal article" date="2014" name="Int. J. Syst. Evol. Microbiol.">
        <title>Complete genome sequence of Corynebacterium casei LMG S-19264T (=DSM 44701T), isolated from a smear-ripened cheese.</title>
        <authorList>
            <consortium name="US DOE Joint Genome Institute (JGI-PGF)"/>
            <person name="Walter F."/>
            <person name="Albersmeier A."/>
            <person name="Kalinowski J."/>
            <person name="Ruckert C."/>
        </authorList>
    </citation>
    <scope>NUCLEOTIDE SEQUENCE</scope>
    <source>
        <strain evidence="1">KCTC 42249</strain>
    </source>
</reference>
<organism evidence="1 2">
    <name type="scientific">Tianweitania populi</name>
    <dbReference type="NCBI Taxonomy" id="1607949"/>
    <lineage>
        <taxon>Bacteria</taxon>
        <taxon>Pseudomonadati</taxon>
        <taxon>Pseudomonadota</taxon>
        <taxon>Alphaproteobacteria</taxon>
        <taxon>Hyphomicrobiales</taxon>
        <taxon>Phyllobacteriaceae</taxon>
        <taxon>Tianweitania</taxon>
    </lineage>
</organism>
<proteinExistence type="predicted"/>
<evidence type="ECO:0000313" key="1">
    <source>
        <dbReference type="EMBL" id="GHD14207.1"/>
    </source>
</evidence>
<dbReference type="Proteomes" id="UP000630142">
    <property type="component" value="Unassembled WGS sequence"/>
</dbReference>
<protein>
    <submittedName>
        <fullName evidence="1">Uncharacterized protein</fullName>
    </submittedName>
</protein>
<comment type="caution">
    <text evidence="1">The sequence shown here is derived from an EMBL/GenBank/DDBJ whole genome shotgun (WGS) entry which is preliminary data.</text>
</comment>
<name>A0A8J3DVE1_9HYPH</name>